<dbReference type="FunFam" id="2.40.10.10:FF:000131">
    <property type="entry name" value="Protease Do-like 9"/>
    <property type="match status" value="1"/>
</dbReference>
<gene>
    <name evidence="7" type="ORF">EZV62_019880</name>
</gene>
<dbReference type="Pfam" id="PF17815">
    <property type="entry name" value="PDZ_3"/>
    <property type="match status" value="1"/>
</dbReference>
<dbReference type="Proteomes" id="UP000323000">
    <property type="component" value="Chromosome 9"/>
</dbReference>
<feature type="domain" description="Protease Do-like PDZ" evidence="6">
    <location>
        <begin position="522"/>
        <end position="650"/>
    </location>
</feature>
<dbReference type="Gene3D" id="2.30.42.10">
    <property type="match status" value="1"/>
</dbReference>
<evidence type="ECO:0000313" key="7">
    <source>
        <dbReference type="EMBL" id="TXG54624.1"/>
    </source>
</evidence>
<evidence type="ECO:0000313" key="8">
    <source>
        <dbReference type="Proteomes" id="UP000323000"/>
    </source>
</evidence>
<dbReference type="Gene3D" id="2.40.10.10">
    <property type="entry name" value="Trypsin-like serine proteases"/>
    <property type="match status" value="2"/>
</dbReference>
<dbReference type="InterPro" id="IPR001940">
    <property type="entry name" value="Peptidase_S1C"/>
</dbReference>
<feature type="region of interest" description="Disordered" evidence="5">
    <location>
        <begin position="1"/>
        <end position="124"/>
    </location>
</feature>
<dbReference type="GO" id="GO:0004252">
    <property type="term" value="F:serine-type endopeptidase activity"/>
    <property type="evidence" value="ECO:0007669"/>
    <property type="project" value="InterPro"/>
</dbReference>
<dbReference type="InterPro" id="IPR043504">
    <property type="entry name" value="Peptidase_S1_PA_chymotrypsin"/>
</dbReference>
<comment type="caution">
    <text evidence="7">The sequence shown here is derived from an EMBL/GenBank/DDBJ whole genome shotgun (WGS) entry which is preliminary data.</text>
</comment>
<evidence type="ECO:0000256" key="1">
    <source>
        <dbReference type="ARBA" id="ARBA00010541"/>
    </source>
</evidence>
<accession>A0A5C7HCD4</accession>
<dbReference type="PANTHER" id="PTHR45980">
    <property type="match status" value="1"/>
</dbReference>
<organism evidence="7 8">
    <name type="scientific">Acer yangbiense</name>
    <dbReference type="NCBI Taxonomy" id="1000413"/>
    <lineage>
        <taxon>Eukaryota</taxon>
        <taxon>Viridiplantae</taxon>
        <taxon>Streptophyta</taxon>
        <taxon>Embryophyta</taxon>
        <taxon>Tracheophyta</taxon>
        <taxon>Spermatophyta</taxon>
        <taxon>Magnoliopsida</taxon>
        <taxon>eudicotyledons</taxon>
        <taxon>Gunneridae</taxon>
        <taxon>Pentapetalae</taxon>
        <taxon>rosids</taxon>
        <taxon>malvids</taxon>
        <taxon>Sapindales</taxon>
        <taxon>Sapindaceae</taxon>
        <taxon>Hippocastanoideae</taxon>
        <taxon>Acereae</taxon>
        <taxon>Acer</taxon>
    </lineage>
</organism>
<feature type="compositionally biased region" description="Polar residues" evidence="5">
    <location>
        <begin position="54"/>
        <end position="73"/>
    </location>
</feature>
<dbReference type="FunFam" id="2.40.10.10:FF:000012">
    <property type="entry name" value="protease Do-like 9"/>
    <property type="match status" value="1"/>
</dbReference>
<protein>
    <recommendedName>
        <fullName evidence="6">Protease Do-like PDZ domain-containing protein</fullName>
    </recommendedName>
</protein>
<keyword evidence="2" id="KW-0645">Protease</keyword>
<dbReference type="GO" id="GO:0006508">
    <property type="term" value="P:proteolysis"/>
    <property type="evidence" value="ECO:0007669"/>
    <property type="project" value="UniProtKB-KW"/>
</dbReference>
<dbReference type="EMBL" id="VAHF01000009">
    <property type="protein sequence ID" value="TXG54624.1"/>
    <property type="molecule type" value="Genomic_DNA"/>
</dbReference>
<dbReference type="Gene3D" id="3.20.190.20">
    <property type="match status" value="1"/>
</dbReference>
<reference evidence="8" key="1">
    <citation type="journal article" date="2019" name="Gigascience">
        <title>De novo genome assembly of the endangered Acer yangbiense, a plant species with extremely small populations endemic to Yunnan Province, China.</title>
        <authorList>
            <person name="Yang J."/>
            <person name="Wariss H.M."/>
            <person name="Tao L."/>
            <person name="Zhang R."/>
            <person name="Yun Q."/>
            <person name="Hollingsworth P."/>
            <person name="Dao Z."/>
            <person name="Luo G."/>
            <person name="Guo H."/>
            <person name="Ma Y."/>
            <person name="Sun W."/>
        </authorList>
    </citation>
    <scope>NUCLEOTIDE SEQUENCE [LARGE SCALE GENOMIC DNA]</scope>
    <source>
        <strain evidence="8">cv. Malutang</strain>
    </source>
</reference>
<feature type="compositionally biased region" description="Basic residues" evidence="5">
    <location>
        <begin position="90"/>
        <end position="100"/>
    </location>
</feature>
<dbReference type="SUPFAM" id="SSF50494">
    <property type="entry name" value="Trypsin-like serine proteases"/>
    <property type="match status" value="1"/>
</dbReference>
<evidence type="ECO:0000259" key="6">
    <source>
        <dbReference type="Pfam" id="PF17815"/>
    </source>
</evidence>
<evidence type="ECO:0000256" key="2">
    <source>
        <dbReference type="ARBA" id="ARBA00022670"/>
    </source>
</evidence>
<dbReference type="InterPro" id="IPR046449">
    <property type="entry name" value="DEGP_PDZ_sf"/>
</dbReference>
<dbReference type="PANTHER" id="PTHR45980:SF18">
    <property type="entry name" value="PROTEASE DO-LIKE 9"/>
    <property type="match status" value="1"/>
</dbReference>
<dbReference type="InterPro" id="IPR009003">
    <property type="entry name" value="Peptidase_S1_PA"/>
</dbReference>
<proteinExistence type="inferred from homology"/>
<feature type="compositionally biased region" description="Polar residues" evidence="5">
    <location>
        <begin position="25"/>
        <end position="41"/>
    </location>
</feature>
<evidence type="ECO:0000256" key="5">
    <source>
        <dbReference type="SAM" id="MobiDB-lite"/>
    </source>
</evidence>
<keyword evidence="8" id="KW-1185">Reference proteome</keyword>
<sequence>MPEPRKRGRKPKTPKTNTMDDHPHTNNNSTTQNDVVVSVPTTEPRKRGRKSKTPKNNTMDSSHTNNNSATQNDIVVPVPTTDIQDPSPAHRTRGRARKIGKLADNNNNDISHVASPERSRHGDATDITILPPRWDSVAAKAVPAMDAVVKVFCVHTEPNFSLAWQRKRQYSSSSSGFILGGRRVLTNAHSVEHHTQVKLKKRGSEIKYLATVLSIGTECDIALLTVNDDEFWEGVSPVEFGGLPALQDAVTVVGYPIGGDTISVTSGVVSRMEVLSYVHGSTELLGLQIDAAINSGNSGGPALNDKGKCVGIAFQSLKHEDAENIGYVIPTPVIMHFIQDYEKNGAYTGFPILGVEWQKMENPDLRMSVGMRADQKGVRIRRIEPTAPESHVLKPSDIILSFDGVNIANDGTAIGSLTVSCILLWAPCIDKGERVAYLGDNHMRSLRPLRQGDYSQVITICTYMSHFPEVLSIQLPFRHGERISFSYLVSQKYTGDNAVVKVLRNPEILEFNIKLATHKRLIPAHINSRPPSYYIIAGFVFTAVTVPYLRSEYGKDYDFDAPVKLLDKHLHAMAQSVDEQVVVVSQVLVADINIGYEDIVNTQVLAFNGNPVRNLKNLAEMVVVLQTKTAKAATFDILMTHCIPSAMSGDLKT</sequence>
<evidence type="ECO:0000256" key="4">
    <source>
        <dbReference type="ARBA" id="ARBA00022825"/>
    </source>
</evidence>
<dbReference type="OrthoDB" id="4217619at2759"/>
<dbReference type="SUPFAM" id="SSF50156">
    <property type="entry name" value="PDZ domain-like"/>
    <property type="match status" value="1"/>
</dbReference>
<evidence type="ECO:0000256" key="3">
    <source>
        <dbReference type="ARBA" id="ARBA00022801"/>
    </source>
</evidence>
<keyword evidence="3" id="KW-0378">Hydrolase</keyword>
<name>A0A5C7HCD4_9ROSI</name>
<dbReference type="PRINTS" id="PR00834">
    <property type="entry name" value="PROTEASES2C"/>
</dbReference>
<keyword evidence="4" id="KW-0720">Serine protease</keyword>
<feature type="compositionally biased region" description="Basic residues" evidence="5">
    <location>
        <begin position="1"/>
        <end position="13"/>
    </location>
</feature>
<dbReference type="Pfam" id="PF13365">
    <property type="entry name" value="Trypsin_2"/>
    <property type="match status" value="1"/>
</dbReference>
<dbReference type="AlphaFoldDB" id="A0A5C7HCD4"/>
<dbReference type="InterPro" id="IPR041517">
    <property type="entry name" value="DEGP_PDZ"/>
</dbReference>
<feature type="compositionally biased region" description="Basic and acidic residues" evidence="5">
    <location>
        <begin position="115"/>
        <end position="124"/>
    </location>
</feature>
<comment type="similarity">
    <text evidence="1">Belongs to the peptidase S1C family.</text>
</comment>
<dbReference type="InterPro" id="IPR036034">
    <property type="entry name" value="PDZ_sf"/>
</dbReference>